<sequence>MTPQTRVGGTDLTWLLTHGAGMAWQYAMAVQTALTDIDAALAAGNHPAAVESCAVALRAIAYCEQVGAGYPGRPTHVAHHVHLAGDDSPAARALRQLPPPPGATREEAEAARDVVREQDERLRALLPVTIPVLRTAAGFFPTVGIAGALEKLRTEHGLGPMDWDQWGI</sequence>
<reference evidence="1 2" key="1">
    <citation type="submission" date="2019-12" db="EMBL/GenBank/DDBJ databases">
        <title>Whole genome sequencing of endophytic Actinobacterium Micromonospora sp. MPMI6T.</title>
        <authorList>
            <person name="Evv R."/>
            <person name="Podile A.R."/>
        </authorList>
    </citation>
    <scope>NUCLEOTIDE SEQUENCE [LARGE SCALE GENOMIC DNA]</scope>
    <source>
        <strain evidence="1 2">MPMI6</strain>
    </source>
</reference>
<dbReference type="EMBL" id="WVUH01000081">
    <property type="protein sequence ID" value="MBO4206721.1"/>
    <property type="molecule type" value="Genomic_DNA"/>
</dbReference>
<evidence type="ECO:0008006" key="3">
    <source>
        <dbReference type="Google" id="ProtNLM"/>
    </source>
</evidence>
<proteinExistence type="predicted"/>
<comment type="caution">
    <text evidence="1">The sequence shown here is derived from an EMBL/GenBank/DDBJ whole genome shotgun (WGS) entry which is preliminary data.</text>
</comment>
<evidence type="ECO:0000313" key="1">
    <source>
        <dbReference type="EMBL" id="MBO4206721.1"/>
    </source>
</evidence>
<protein>
    <recommendedName>
        <fullName evidence="3">DUF222 domain-containing protein</fullName>
    </recommendedName>
</protein>
<dbReference type="RefSeq" id="WP_208813622.1">
    <property type="nucleotide sequence ID" value="NZ_WVUH01000081.1"/>
</dbReference>
<keyword evidence="2" id="KW-1185">Reference proteome</keyword>
<organism evidence="1 2">
    <name type="scientific">Micromonospora echinofusca</name>
    <dbReference type="NCBI Taxonomy" id="47858"/>
    <lineage>
        <taxon>Bacteria</taxon>
        <taxon>Bacillati</taxon>
        <taxon>Actinomycetota</taxon>
        <taxon>Actinomycetes</taxon>
        <taxon>Micromonosporales</taxon>
        <taxon>Micromonosporaceae</taxon>
        <taxon>Micromonospora</taxon>
    </lineage>
</organism>
<dbReference type="Proteomes" id="UP000823521">
    <property type="component" value="Unassembled WGS sequence"/>
</dbReference>
<name>A0ABS3VQE5_MICEH</name>
<gene>
    <name evidence="1" type="ORF">GSF22_12010</name>
</gene>
<accession>A0ABS3VQE5</accession>
<evidence type="ECO:0000313" key="2">
    <source>
        <dbReference type="Proteomes" id="UP000823521"/>
    </source>
</evidence>